<dbReference type="Proteomes" id="UP000274556">
    <property type="component" value="Unassembled WGS sequence"/>
</dbReference>
<proteinExistence type="predicted"/>
<sequence>MILIIILRLEDARDWCVRDAAGWTDVHAVRRHARGHWIHVLAELAPALEQALERLGRHVACPVHGGRDGFRLFRDARETGGGICNTCGAFSDGFALLMWMNGWRFSDALRAVAATLPRSNLDCGPSLPVPRRSKPDRMASSAWRRAAIEKVWVETLDPDDPSAEPLRRYLAGRSLHREGLAVRTLRFHPGLPYWESGRRIGRYPAMIAPVTSPTGELITLHRTYLTEDGRKAPVAAPRKLMAYPEDLRLAGSAIRLEKAGAELGITEGIETALAVILMTGEPTWAATSAGMLERFEPPPDVEALTVWADRDRSGTGERSARILADRMSAHGLAAEVRLPEIAIPESARGVDWGDVLRAGSYA</sequence>
<evidence type="ECO:0000259" key="1">
    <source>
        <dbReference type="SMART" id="SM00778"/>
    </source>
</evidence>
<dbReference type="GO" id="GO:0004386">
    <property type="term" value="F:helicase activity"/>
    <property type="evidence" value="ECO:0007669"/>
    <property type="project" value="InterPro"/>
</dbReference>
<dbReference type="SUPFAM" id="SSF57783">
    <property type="entry name" value="Zinc beta-ribbon"/>
    <property type="match status" value="1"/>
</dbReference>
<dbReference type="Pfam" id="PF23639">
    <property type="entry name" value="DUF7146"/>
    <property type="match status" value="1"/>
</dbReference>
<dbReference type="OrthoDB" id="8967890at2"/>
<keyword evidence="3" id="KW-1185">Reference proteome</keyword>
<dbReference type="InterPro" id="IPR055570">
    <property type="entry name" value="DUF7146"/>
</dbReference>
<reference evidence="2 3" key="1">
    <citation type="submission" date="2018-10" db="EMBL/GenBank/DDBJ databases">
        <title>Genomic Encyclopedia of Archaeal and Bacterial Type Strains, Phase II (KMG-II): from individual species to whole genera.</title>
        <authorList>
            <person name="Goeker M."/>
        </authorList>
    </citation>
    <scope>NUCLEOTIDE SEQUENCE [LARGE SCALE GENOMIC DNA]</scope>
    <source>
        <strain evidence="2 3">DSM 235</strain>
    </source>
</reference>
<dbReference type="CDD" id="cd01029">
    <property type="entry name" value="TOPRIM_primases"/>
    <property type="match status" value="1"/>
</dbReference>
<dbReference type="InterPro" id="IPR034154">
    <property type="entry name" value="TOPRIM_DnaG/twinkle"/>
</dbReference>
<gene>
    <name evidence="2" type="ORF">BDD21_4568</name>
</gene>
<comment type="caution">
    <text evidence="2">The sequence shown here is derived from an EMBL/GenBank/DDBJ whole genome shotgun (WGS) entry which is preliminary data.</text>
</comment>
<accession>A0A495VCF8</accession>
<evidence type="ECO:0000313" key="2">
    <source>
        <dbReference type="EMBL" id="RKT47019.1"/>
    </source>
</evidence>
<protein>
    <submittedName>
        <fullName evidence="2">Phage/plasmid primase-like uncharacterized protein</fullName>
    </submittedName>
</protein>
<name>A0A495VCF8_9GAMM</name>
<dbReference type="Pfam" id="PF08273">
    <property type="entry name" value="Zn_Ribbon_Prim"/>
    <property type="match status" value="1"/>
</dbReference>
<dbReference type="RefSeq" id="WP_120799049.1">
    <property type="nucleotide sequence ID" value="NZ_RBXL01000001.1"/>
</dbReference>
<dbReference type="Pfam" id="PF13362">
    <property type="entry name" value="Toprim_3"/>
    <property type="match status" value="1"/>
</dbReference>
<dbReference type="InterPro" id="IPR013237">
    <property type="entry name" value="Phage_T7_Gp4_N"/>
</dbReference>
<dbReference type="InterPro" id="IPR006171">
    <property type="entry name" value="TOPRIM_dom"/>
</dbReference>
<dbReference type="SMART" id="SM00778">
    <property type="entry name" value="Prim_Zn_Ribbon"/>
    <property type="match status" value="1"/>
</dbReference>
<dbReference type="GO" id="GO:0008270">
    <property type="term" value="F:zinc ion binding"/>
    <property type="evidence" value="ECO:0007669"/>
    <property type="project" value="InterPro"/>
</dbReference>
<feature type="domain" description="DNA primase/helicase Gp4 N-terminal Bacteriophage T7-like" evidence="1">
    <location>
        <begin position="56"/>
        <end position="94"/>
    </location>
</feature>
<evidence type="ECO:0000313" key="3">
    <source>
        <dbReference type="Proteomes" id="UP000274556"/>
    </source>
</evidence>
<dbReference type="AlphaFoldDB" id="A0A495VCF8"/>
<organism evidence="2 3">
    <name type="scientific">Thiocapsa rosea</name>
    <dbReference type="NCBI Taxonomy" id="69360"/>
    <lineage>
        <taxon>Bacteria</taxon>
        <taxon>Pseudomonadati</taxon>
        <taxon>Pseudomonadota</taxon>
        <taxon>Gammaproteobacteria</taxon>
        <taxon>Chromatiales</taxon>
        <taxon>Chromatiaceae</taxon>
        <taxon>Thiocapsa</taxon>
    </lineage>
</organism>
<dbReference type="EMBL" id="RBXL01000001">
    <property type="protein sequence ID" value="RKT47019.1"/>
    <property type="molecule type" value="Genomic_DNA"/>
</dbReference>